<dbReference type="EC" id="4.1.2.50" evidence="5"/>
<gene>
    <name evidence="12" type="ORF">KL86APRO_20353</name>
</gene>
<evidence type="ECO:0000256" key="9">
    <source>
        <dbReference type="ARBA" id="ARBA00023239"/>
    </source>
</evidence>
<evidence type="ECO:0000256" key="6">
    <source>
        <dbReference type="ARBA" id="ARBA00018141"/>
    </source>
</evidence>
<comment type="function">
    <text evidence="2">Catalyzes the conversion of 7,8-dihydroneopterin triphosphate (H2NTP) to 6-carboxy-5,6,7,8-tetrahydropterin (CPH4) and acetaldehyde.</text>
</comment>
<keyword evidence="7" id="KW-0479">Metal-binding</keyword>
<protein>
    <recommendedName>
        <fullName evidence="6">6-carboxy-5,6,7,8-tetrahydropterin synthase</fullName>
        <ecNumber evidence="5">4.1.2.50</ecNumber>
    </recommendedName>
    <alternativeName>
        <fullName evidence="10">Queuosine biosynthesis protein QueD</fullName>
    </alternativeName>
</protein>
<evidence type="ECO:0000256" key="1">
    <source>
        <dbReference type="ARBA" id="ARBA00001947"/>
    </source>
</evidence>
<reference evidence="12" key="1">
    <citation type="submission" date="2016-04" db="EMBL/GenBank/DDBJ databases">
        <authorList>
            <person name="Evans L.H."/>
            <person name="Alamgir A."/>
            <person name="Owens N."/>
            <person name="Weber N.D."/>
            <person name="Virtaneva K."/>
            <person name="Barbian K."/>
            <person name="Babar A."/>
            <person name="Rosenke K."/>
        </authorList>
    </citation>
    <scope>NUCLEOTIDE SEQUENCE</scope>
    <source>
        <strain evidence="12">86</strain>
    </source>
</reference>
<dbReference type="Gene3D" id="3.30.479.10">
    <property type="entry name" value="6-pyruvoyl tetrahydropterin synthase/QueD"/>
    <property type="match status" value="1"/>
</dbReference>
<dbReference type="GO" id="GO:0046872">
    <property type="term" value="F:metal ion binding"/>
    <property type="evidence" value="ECO:0007669"/>
    <property type="project" value="UniProtKB-KW"/>
</dbReference>
<dbReference type="InterPro" id="IPR007115">
    <property type="entry name" value="6-PTP_synth/QueD"/>
</dbReference>
<dbReference type="InterPro" id="IPR038418">
    <property type="entry name" value="6-PTP_synth/QueD_sf"/>
</dbReference>
<dbReference type="GO" id="GO:0070497">
    <property type="term" value="F:6-carboxytetrahydropterin synthase activity"/>
    <property type="evidence" value="ECO:0007669"/>
    <property type="project" value="UniProtKB-EC"/>
</dbReference>
<dbReference type="EMBL" id="FLUO01000002">
    <property type="protein sequence ID" value="SBW11921.1"/>
    <property type="molecule type" value="Genomic_DNA"/>
</dbReference>
<dbReference type="PANTHER" id="PTHR12589:SF7">
    <property type="entry name" value="6-PYRUVOYL TETRAHYDROBIOPTERIN SYNTHASE"/>
    <property type="match status" value="1"/>
</dbReference>
<evidence type="ECO:0000256" key="7">
    <source>
        <dbReference type="ARBA" id="ARBA00022723"/>
    </source>
</evidence>
<evidence type="ECO:0000256" key="10">
    <source>
        <dbReference type="ARBA" id="ARBA00031449"/>
    </source>
</evidence>
<comment type="catalytic activity">
    <reaction evidence="11">
        <text>7,8-dihydroneopterin 3'-triphosphate + H2O = 6-carboxy-5,6,7,8-tetrahydropterin + triphosphate + acetaldehyde + 2 H(+)</text>
        <dbReference type="Rhea" id="RHEA:27966"/>
        <dbReference type="ChEBI" id="CHEBI:15343"/>
        <dbReference type="ChEBI" id="CHEBI:15377"/>
        <dbReference type="ChEBI" id="CHEBI:15378"/>
        <dbReference type="ChEBI" id="CHEBI:18036"/>
        <dbReference type="ChEBI" id="CHEBI:58462"/>
        <dbReference type="ChEBI" id="CHEBI:61032"/>
        <dbReference type="EC" id="4.1.2.50"/>
    </reaction>
</comment>
<comment type="cofactor">
    <cofactor evidence="1">
        <name>Zn(2+)</name>
        <dbReference type="ChEBI" id="CHEBI:29105"/>
    </cofactor>
</comment>
<evidence type="ECO:0000256" key="5">
    <source>
        <dbReference type="ARBA" id="ARBA00012982"/>
    </source>
</evidence>
<proteinExistence type="inferred from homology"/>
<evidence type="ECO:0000256" key="4">
    <source>
        <dbReference type="ARBA" id="ARBA00008900"/>
    </source>
</evidence>
<comment type="similarity">
    <text evidence="4">Belongs to the PTPS family. QueD subfamily.</text>
</comment>
<dbReference type="Pfam" id="PF01242">
    <property type="entry name" value="PTPS"/>
    <property type="match status" value="1"/>
</dbReference>
<evidence type="ECO:0000256" key="11">
    <source>
        <dbReference type="ARBA" id="ARBA00048807"/>
    </source>
</evidence>
<comment type="pathway">
    <text evidence="3">Purine metabolism; 7-cyano-7-deazaguanine biosynthesis.</text>
</comment>
<keyword evidence="9" id="KW-0456">Lyase</keyword>
<dbReference type="UniPathway" id="UPA00391"/>
<evidence type="ECO:0000313" key="12">
    <source>
        <dbReference type="EMBL" id="SBW11921.1"/>
    </source>
</evidence>
<organism evidence="12">
    <name type="scientific">uncultured Alphaproteobacteria bacterium</name>
    <dbReference type="NCBI Taxonomy" id="91750"/>
    <lineage>
        <taxon>Bacteria</taxon>
        <taxon>Pseudomonadati</taxon>
        <taxon>Pseudomonadota</taxon>
        <taxon>Alphaproteobacteria</taxon>
        <taxon>environmental samples</taxon>
    </lineage>
</organism>
<evidence type="ECO:0000256" key="2">
    <source>
        <dbReference type="ARBA" id="ARBA00002285"/>
    </source>
</evidence>
<dbReference type="PANTHER" id="PTHR12589">
    <property type="entry name" value="PYRUVOYL TETRAHYDROBIOPTERIN SYNTHASE"/>
    <property type="match status" value="1"/>
</dbReference>
<accession>A0A212KJT9</accession>
<sequence length="175" mass="19080">MTLYHVTRRIGIDAGHRIRTHGSKCRNLHGHRYEIEATCAAPQPHAGGEQDGMVIDFGFLKEEMLEVIDAACDHGFIAELADDAVLEMLCPADAGFLDWKARIADAVGADGYALTHETRLGTKLYVIASTPTAEALAAHWFSRLAPRVAARSGGLARLVNLRVWETPNCHADYSA</sequence>
<name>A0A212KJT9_9PROT</name>
<evidence type="ECO:0000256" key="3">
    <source>
        <dbReference type="ARBA" id="ARBA00005061"/>
    </source>
</evidence>
<dbReference type="SUPFAM" id="SSF55620">
    <property type="entry name" value="Tetrahydrobiopterin biosynthesis enzymes-like"/>
    <property type="match status" value="1"/>
</dbReference>
<dbReference type="AlphaFoldDB" id="A0A212KJT9"/>
<evidence type="ECO:0000256" key="8">
    <source>
        <dbReference type="ARBA" id="ARBA00022833"/>
    </source>
</evidence>
<keyword evidence="8" id="KW-0862">Zinc</keyword>